<accession>A0A090ZAJ4</accession>
<evidence type="ECO:0000313" key="5">
    <source>
        <dbReference type="Proteomes" id="UP000029278"/>
    </source>
</evidence>
<keyword evidence="5" id="KW-1185">Reference proteome</keyword>
<proteinExistence type="predicted"/>
<evidence type="ECO:0000259" key="2">
    <source>
        <dbReference type="Pfam" id="PF07833"/>
    </source>
</evidence>
<reference evidence="3 5" key="1">
    <citation type="submission" date="2014-04" db="EMBL/GenBank/DDBJ databases">
        <authorList>
            <person name="Bishop-Lilly K.A."/>
            <person name="Broomall S.M."/>
            <person name="Chain P.S."/>
            <person name="Chertkov O."/>
            <person name="Coyne S.R."/>
            <person name="Daligault H.E."/>
            <person name="Davenport K.W."/>
            <person name="Erkkila T."/>
            <person name="Frey K.G."/>
            <person name="Gibbons H.S."/>
            <person name="Gu W."/>
            <person name="Jaissle J."/>
            <person name="Johnson S.L."/>
            <person name="Koroleva G.I."/>
            <person name="Ladner J.T."/>
            <person name="Lo C.-C."/>
            <person name="Minogue T.D."/>
            <person name="Munk C."/>
            <person name="Palacios G.F."/>
            <person name="Redden C.L."/>
            <person name="Rosenzweig C.N."/>
            <person name="Scholz M.B."/>
            <person name="Teshima H."/>
            <person name="Xu Y."/>
        </authorList>
    </citation>
    <scope>NUCLEOTIDE SEQUENCE [LARGE SCALE GENOMIC DNA]</scope>
    <source>
        <strain evidence="3 5">8244</strain>
    </source>
</reference>
<evidence type="ECO:0000313" key="6">
    <source>
        <dbReference type="Proteomes" id="UP000442469"/>
    </source>
</evidence>
<sequence length="307" mass="33246">MKKIVYLTLTGFLAAFIGLFSFTAPTSAAAPASYTLYVDGKLSSAKFPTVVEKNVTLIPLKPVLTNLGYTTTVDSKTKAVTATNSDGSSITVKTGSKKAQINGSDATLPAVVKTMNGTTYLPLSAIKQLTGKPIGLDASKAIAWIGDKPAKTVALPPWGATPKQMKAIFSHKQLIEEGQEGDIYALWYQEAPDYTDEIYVFYKNKLAKWMYDLPVPNYDEAGLISYYDGMLESLVDKYGEPETNIAAADKNNQPIPLADGGYFMSEWIIGGTKITLFLKPADAGYVMNIQYVDTSVESKVKDALDAL</sequence>
<dbReference type="PATRIC" id="fig|44252.3.peg.3326"/>
<dbReference type="STRING" id="44252.DJ90_1723"/>
<dbReference type="Proteomes" id="UP000029278">
    <property type="component" value="Unassembled WGS sequence"/>
</dbReference>
<feature type="domain" description="Copper amine oxidase-like N-terminal" evidence="2">
    <location>
        <begin position="38"/>
        <end position="139"/>
    </location>
</feature>
<dbReference type="Pfam" id="PF07833">
    <property type="entry name" value="Cu_amine_oxidN1"/>
    <property type="match status" value="1"/>
</dbReference>
<evidence type="ECO:0000313" key="3">
    <source>
        <dbReference type="EMBL" id="KFN08304.1"/>
    </source>
</evidence>
<dbReference type="Gene3D" id="3.30.457.10">
    <property type="entry name" value="Copper amine oxidase-like, N-terminal domain"/>
    <property type="match status" value="1"/>
</dbReference>
<dbReference type="InterPro" id="IPR036582">
    <property type="entry name" value="Mao_N_sf"/>
</dbReference>
<comment type="caution">
    <text evidence="3">The sequence shown here is derived from an EMBL/GenBank/DDBJ whole genome shotgun (WGS) entry which is preliminary data.</text>
</comment>
<dbReference type="GeneID" id="77007615"/>
<feature type="signal peptide" evidence="1">
    <location>
        <begin position="1"/>
        <end position="28"/>
    </location>
</feature>
<evidence type="ECO:0000313" key="4">
    <source>
        <dbReference type="EMBL" id="MUG25353.1"/>
    </source>
</evidence>
<keyword evidence="1" id="KW-0732">Signal</keyword>
<organism evidence="3 5">
    <name type="scientific">Paenibacillus macerans</name>
    <name type="common">Bacillus macerans</name>
    <dbReference type="NCBI Taxonomy" id="44252"/>
    <lineage>
        <taxon>Bacteria</taxon>
        <taxon>Bacillati</taxon>
        <taxon>Bacillota</taxon>
        <taxon>Bacilli</taxon>
        <taxon>Bacillales</taxon>
        <taxon>Paenibacillaceae</taxon>
        <taxon>Paenibacillus</taxon>
    </lineage>
</organism>
<name>A0A090ZAJ4_PAEMA</name>
<dbReference type="AlphaFoldDB" id="A0A090ZAJ4"/>
<gene>
    <name evidence="3" type="ORF">DJ90_1723</name>
    <name evidence="4" type="ORF">GNQ08_23580</name>
</gene>
<dbReference type="EMBL" id="WNZZ01000024">
    <property type="protein sequence ID" value="MUG25353.1"/>
    <property type="molecule type" value="Genomic_DNA"/>
</dbReference>
<dbReference type="SUPFAM" id="SSF55383">
    <property type="entry name" value="Copper amine oxidase, domain N"/>
    <property type="match status" value="1"/>
</dbReference>
<feature type="chain" id="PRO_5038290290" description="Copper amine oxidase-like N-terminal domain-containing protein" evidence="1">
    <location>
        <begin position="29"/>
        <end position="307"/>
    </location>
</feature>
<evidence type="ECO:0000256" key="1">
    <source>
        <dbReference type="SAM" id="SignalP"/>
    </source>
</evidence>
<dbReference type="EMBL" id="JMQA01000029">
    <property type="protein sequence ID" value="KFN08304.1"/>
    <property type="molecule type" value="Genomic_DNA"/>
</dbReference>
<dbReference type="Proteomes" id="UP000442469">
    <property type="component" value="Unassembled WGS sequence"/>
</dbReference>
<dbReference type="OrthoDB" id="2580333at2"/>
<dbReference type="RefSeq" id="WP_036623538.1">
    <property type="nucleotide sequence ID" value="NZ_CP086393.1"/>
</dbReference>
<dbReference type="HOGENOM" id="CLU_905686_0_0_9"/>
<protein>
    <recommendedName>
        <fullName evidence="2">Copper amine oxidase-like N-terminal domain-containing protein</fullName>
    </recommendedName>
</protein>
<reference evidence="4 6" key="2">
    <citation type="submission" date="2019-11" db="EMBL/GenBank/DDBJ databases">
        <title>Draft genome sequences of five Paenibacillus species of dairy origin.</title>
        <authorList>
            <person name="Olajide A.M."/>
            <person name="Chen S."/>
            <person name="Lapointe G."/>
        </authorList>
    </citation>
    <scope>NUCLEOTIDE SEQUENCE [LARGE SCALE GENOMIC DNA]</scope>
    <source>
        <strain evidence="4 6">3CT49</strain>
    </source>
</reference>
<dbReference type="InterPro" id="IPR012854">
    <property type="entry name" value="Cu_amine_oxidase-like_N"/>
</dbReference>